<keyword evidence="3" id="KW-1185">Reference proteome</keyword>
<dbReference type="EMBL" id="AOGW02000008">
    <property type="protein sequence ID" value="EMY62211.1"/>
    <property type="molecule type" value="Genomic_DNA"/>
</dbReference>
<dbReference type="Proteomes" id="UP000012371">
    <property type="component" value="Unassembled WGS sequence"/>
</dbReference>
<name>N1W3F0_9LEPT</name>
<accession>N1W3F0</accession>
<keyword evidence="1" id="KW-1133">Transmembrane helix</keyword>
<gene>
    <name evidence="2" type="ORF">LEP1GSC203_2252</name>
</gene>
<keyword evidence="1" id="KW-0472">Membrane</keyword>
<sequence length="287" mass="32548">MKSIYNFGYLFFIFFITYGFQIPLLSEPLAPTETTISNQNKETFYGFYQGGFYLQLAGGDTIYTGGSLENREKSYQNSLKSQADFGILPKRLLASVNVPNGIPLPESKFYTGKTERVAFEYGLTDHIGITASLSSNTVNGKRLNQFIYSDRTNPNGFSPYLEAAPTSYQFYEDKIYALGLNYHLLTKNRFDPYFGIEFGLINFNTSYRSYNNNSLFLYSSMVPGTGYSGRISSGINYHVTPEFGFTFEVHGIKRMLRSDVFRSETFDQVGFQFGVIFNLDNMGKGLK</sequence>
<evidence type="ECO:0000256" key="1">
    <source>
        <dbReference type="SAM" id="Phobius"/>
    </source>
</evidence>
<dbReference type="AlphaFoldDB" id="N1W3F0"/>
<evidence type="ECO:0000313" key="3">
    <source>
        <dbReference type="Proteomes" id="UP000012371"/>
    </source>
</evidence>
<evidence type="ECO:0000313" key="2">
    <source>
        <dbReference type="EMBL" id="EMY62211.1"/>
    </source>
</evidence>
<protein>
    <submittedName>
        <fullName evidence="2">Uncharacterized protein</fullName>
    </submittedName>
</protein>
<dbReference type="SUPFAM" id="SSF56925">
    <property type="entry name" value="OMPA-like"/>
    <property type="match status" value="1"/>
</dbReference>
<dbReference type="STRING" id="1257025.LEP1GSC203_2252"/>
<dbReference type="RefSeq" id="WP_002972957.1">
    <property type="nucleotide sequence ID" value="NZ_AOGW02000008.1"/>
</dbReference>
<feature type="transmembrane region" description="Helical" evidence="1">
    <location>
        <begin position="7"/>
        <end position="25"/>
    </location>
</feature>
<keyword evidence="1" id="KW-0812">Transmembrane</keyword>
<comment type="caution">
    <text evidence="2">The sequence shown here is derived from an EMBL/GenBank/DDBJ whole genome shotgun (WGS) entry which is preliminary data.</text>
</comment>
<reference evidence="2" key="1">
    <citation type="submission" date="2013-03" db="EMBL/GenBank/DDBJ databases">
        <authorList>
            <person name="Harkins D.M."/>
            <person name="Durkin A.S."/>
            <person name="Brinkac L.M."/>
            <person name="Haft D.H."/>
            <person name="Selengut J.D."/>
            <person name="Sanka R."/>
            <person name="DePew J."/>
            <person name="Purushe J."/>
            <person name="Hartskeerl R.A."/>
            <person name="Ahmed A."/>
            <person name="van der Linden H."/>
            <person name="Goris M.G.A."/>
            <person name="Vinetz J.M."/>
            <person name="Sutton G.G."/>
            <person name="Nierman W.C."/>
            <person name="Fouts D.E."/>
        </authorList>
    </citation>
    <scope>NUCLEOTIDE SEQUENCE [LARGE SCALE GENOMIC DNA]</scope>
    <source>
        <strain evidence="2">LT 11-33</strain>
    </source>
</reference>
<dbReference type="Gene3D" id="2.40.160.20">
    <property type="match status" value="1"/>
</dbReference>
<organism evidence="2 3">
    <name type="scientific">Leptospira terpstrae serovar Hualin str. LT 11-33 = ATCC 700639</name>
    <dbReference type="NCBI Taxonomy" id="1257025"/>
    <lineage>
        <taxon>Bacteria</taxon>
        <taxon>Pseudomonadati</taxon>
        <taxon>Spirochaetota</taxon>
        <taxon>Spirochaetia</taxon>
        <taxon>Leptospirales</taxon>
        <taxon>Leptospiraceae</taxon>
        <taxon>Leptospira</taxon>
    </lineage>
</organism>
<dbReference type="InterPro" id="IPR011250">
    <property type="entry name" value="OMP/PagP_B-barrel"/>
</dbReference>
<proteinExistence type="predicted"/>